<proteinExistence type="predicted"/>
<accession>A0ABN7NNJ5</accession>
<feature type="region of interest" description="Disordered" evidence="1">
    <location>
        <begin position="362"/>
        <end position="385"/>
    </location>
</feature>
<evidence type="ECO:0000256" key="1">
    <source>
        <dbReference type="SAM" id="MobiDB-lite"/>
    </source>
</evidence>
<protein>
    <submittedName>
        <fullName evidence="2">Uncharacterized protein</fullName>
    </submittedName>
</protein>
<feature type="compositionally biased region" description="Basic and acidic residues" evidence="1">
    <location>
        <begin position="367"/>
        <end position="379"/>
    </location>
</feature>
<comment type="caution">
    <text evidence="2">The sequence shown here is derived from an EMBL/GenBank/DDBJ whole genome shotgun (WGS) entry which is preliminary data.</text>
</comment>
<gene>
    <name evidence="2" type="ORF">TPAB3V08_LOCUS3177</name>
</gene>
<sequence length="809" mass="89922">MVPTLGIIDLHPQKVCVLNQLDDLEMLDDIKPDLVNLTLSDSYLSNFSLNSKLTTTSDDCQINSDENEATVNSKLTTTSDDCQINSDENKATVNSKSVLHLVSSQSHITASLEDLKQKDCSQQLGLLDNLSEMSLTEQNDKCHSVSSVRPVYSPSVSKSKDSGLPLSLSRLSLRSTDKSYENVQSKVKEYISNLKEAGRHRNSTQSSVKENVCYSSDDWEYSEEIKLDPHELLSTISTLRTELQDKDEMLRNLQDSYSALLMLHAETKNRIDQLRFDTSKHTVNSQDSIMQNTGHKGLNTITLNAMKTNSSGYPSNDTSYYTLKKRECNTVFKKSNLMSNTEIDSKEISVFSSSNKAQLKLQPLGSKRYEPLKQNEKGSDSNMPQSLTEMKKLQSGSDNTNLNSNRLLTLEGLNSTKKNILSPEIRLGLDQEELSDCLQCSTEEAILKVKIWQKALPQKDTENEVFLPMSVGHPLQIGGSEPLASKYCYCNTSSCDSMCEESPQHSSVGRLTMTKENHVKTSWGSDERFCDNLETCIVVPPLKLGILSTDEDESVVFKTHSSPKSSLSTISHENNMQSLQNTVLNKPSSSTNSSIARKVICARKLFSDQIYPTNNASHTYRRDSKRPARSKHGTHSSTICGSSAIQPGTKQVEMLTQPAGNASLRRNIERSCRCDNDVCVKCHSNIVTKVLEPESGNMFQHDLVCGLCLGCSHVYENIDSPKITLASHCLNSLQSTDWSDVKGNSNSLEESSLRKGKAWNNVLTYLSEMEVCARQMKGRSEAIKRVLLERLAKSASHNSKTSINSKTTS</sequence>
<evidence type="ECO:0000313" key="3">
    <source>
        <dbReference type="Proteomes" id="UP001153148"/>
    </source>
</evidence>
<keyword evidence="3" id="KW-1185">Reference proteome</keyword>
<evidence type="ECO:0000313" key="2">
    <source>
        <dbReference type="EMBL" id="CAG2056182.1"/>
    </source>
</evidence>
<feature type="region of interest" description="Disordered" evidence="1">
    <location>
        <begin position="616"/>
        <end position="642"/>
    </location>
</feature>
<reference evidence="2" key="1">
    <citation type="submission" date="2021-03" db="EMBL/GenBank/DDBJ databases">
        <authorList>
            <person name="Tran Van P."/>
        </authorList>
    </citation>
    <scope>NUCLEOTIDE SEQUENCE</scope>
</reference>
<dbReference type="EMBL" id="CAJPIN010003481">
    <property type="protein sequence ID" value="CAG2056182.1"/>
    <property type="molecule type" value="Genomic_DNA"/>
</dbReference>
<dbReference type="Proteomes" id="UP001153148">
    <property type="component" value="Unassembled WGS sequence"/>
</dbReference>
<organism evidence="2 3">
    <name type="scientific">Timema podura</name>
    <name type="common">Walking stick</name>
    <dbReference type="NCBI Taxonomy" id="61482"/>
    <lineage>
        <taxon>Eukaryota</taxon>
        <taxon>Metazoa</taxon>
        <taxon>Ecdysozoa</taxon>
        <taxon>Arthropoda</taxon>
        <taxon>Hexapoda</taxon>
        <taxon>Insecta</taxon>
        <taxon>Pterygota</taxon>
        <taxon>Neoptera</taxon>
        <taxon>Polyneoptera</taxon>
        <taxon>Phasmatodea</taxon>
        <taxon>Timematodea</taxon>
        <taxon>Timematoidea</taxon>
        <taxon>Timematidae</taxon>
        <taxon>Timema</taxon>
    </lineage>
</organism>
<name>A0ABN7NNJ5_TIMPD</name>